<evidence type="ECO:0000256" key="2">
    <source>
        <dbReference type="ARBA" id="ARBA00023002"/>
    </source>
</evidence>
<comment type="function">
    <text evidence="4">The pyruvate dehydrogenase complex catalyzes the overall conversion of pyruvate to acetyl-CoA and CO(2). It contains multiple copies of three enzymatic components: pyruvate dehydrogenase (E1), dihydrolipoamide acetyltransferase (E2) and lipoamide dehydrogenase (E3).</text>
</comment>
<name>A0A2S7VJL6_PHOAN</name>
<dbReference type="EC" id="1.2.4.1" evidence="4"/>
<evidence type="ECO:0000256" key="4">
    <source>
        <dbReference type="RuleBase" id="RU366007"/>
    </source>
</evidence>
<dbReference type="GO" id="GO:0009083">
    <property type="term" value="P:branched-chain amino acid catabolic process"/>
    <property type="evidence" value="ECO:0007669"/>
    <property type="project" value="TreeGrafter"/>
</dbReference>
<sequence length="369" mass="41245">MNIQTQPMHRYIDHRGNLIAPLPEWANDTLLQQFYRDMVLVRHYDKKAIALQRTGKLGTYPSHLGAEAIGIAIGSAMQSTDVLAPYYRDMPALWARGISMLQNLQYWGGDELGSSFPSISPDIPHNDDMPFCVPISTQCTHAVGIAAAMKIKGLHRVTVATCGDGATSKGDFLESLNCAGVWNIPLVFVINNNQWAISVPLHLQCHAEHLVDKAKGAGIKGIMVDGNDIVAMYDALLQSLDQARKGKGATLIEAVSYRLCDHTTADDASRYREDEEVKQAWQFDPIVRLKTYLINQNLWSEDEESQWLDICHQRINQAVEQYLALTVQAPESAFDYLYEKADPDLHYQRDALINKAMRMEKQNSGGNNG</sequence>
<dbReference type="EMBL" id="MSCJ01000003">
    <property type="protein sequence ID" value="PQJ62269.1"/>
    <property type="molecule type" value="Genomic_DNA"/>
</dbReference>
<dbReference type="PANTHER" id="PTHR43380">
    <property type="entry name" value="2-OXOISOVALERATE DEHYDROGENASE SUBUNIT ALPHA, MITOCHONDRIAL"/>
    <property type="match status" value="1"/>
</dbReference>
<dbReference type="InterPro" id="IPR017596">
    <property type="entry name" value="PdhA/BkdA"/>
</dbReference>
<dbReference type="GO" id="GO:0004739">
    <property type="term" value="F:pyruvate dehydrogenase (acetyl-transferring) activity"/>
    <property type="evidence" value="ECO:0007669"/>
    <property type="project" value="UniProtKB-UniRule"/>
</dbReference>
<evidence type="ECO:0000256" key="1">
    <source>
        <dbReference type="ARBA" id="ARBA00001964"/>
    </source>
</evidence>
<dbReference type="SUPFAM" id="SSF52518">
    <property type="entry name" value="Thiamin diphosphate-binding fold (THDP-binding)"/>
    <property type="match status" value="1"/>
</dbReference>
<comment type="subunit">
    <text evidence="4">Heterodimer of an alpha and a beta chain.</text>
</comment>
<dbReference type="NCBIfam" id="TIGR03181">
    <property type="entry name" value="PDH_E1_alph_x"/>
    <property type="match status" value="1"/>
</dbReference>
<evidence type="ECO:0000256" key="3">
    <source>
        <dbReference type="ARBA" id="ARBA00023052"/>
    </source>
</evidence>
<dbReference type="RefSeq" id="WP_105062084.1">
    <property type="nucleotide sequence ID" value="NZ_MSCJ01000003.1"/>
</dbReference>
<comment type="caution">
    <text evidence="6">The sequence shown here is derived from an EMBL/GenBank/DDBJ whole genome shotgun (WGS) entry which is preliminary data.</text>
</comment>
<protein>
    <recommendedName>
        <fullName evidence="4">Pyruvate dehydrogenase E1 component subunit alpha</fullName>
        <ecNumber evidence="4">1.2.4.1</ecNumber>
    </recommendedName>
</protein>
<accession>A0A2S7VJL6</accession>
<dbReference type="InterPro" id="IPR001017">
    <property type="entry name" value="DH_E1"/>
</dbReference>
<keyword evidence="2 4" id="KW-0560">Oxidoreductase</keyword>
<dbReference type="Pfam" id="PF00676">
    <property type="entry name" value="E1_dh"/>
    <property type="match status" value="1"/>
</dbReference>
<dbReference type="CDD" id="cd02000">
    <property type="entry name" value="TPP_E1_PDC_ADC_BCADC"/>
    <property type="match status" value="1"/>
</dbReference>
<dbReference type="InterPro" id="IPR029061">
    <property type="entry name" value="THDP-binding"/>
</dbReference>
<dbReference type="PANTHER" id="PTHR43380:SF1">
    <property type="entry name" value="2-OXOISOVALERATE DEHYDROGENASE SUBUNIT ALPHA, MITOCHONDRIAL"/>
    <property type="match status" value="1"/>
</dbReference>
<proteinExistence type="predicted"/>
<keyword evidence="3 4" id="KW-0786">Thiamine pyrophosphate</keyword>
<dbReference type="OrthoDB" id="9766715at2"/>
<reference evidence="6 7" key="1">
    <citation type="submission" date="2016-12" db="EMBL/GenBank/DDBJ databases">
        <title>Diversity of luminous bacteria.</title>
        <authorList>
            <person name="Yoshizawa S."/>
            <person name="Kogure K."/>
        </authorList>
    </citation>
    <scope>NUCLEOTIDE SEQUENCE [LARGE SCALE GENOMIC DNA]</scope>
    <source>
        <strain evidence="6 7">LC1-200</strain>
    </source>
</reference>
<keyword evidence="4 6" id="KW-0670">Pyruvate</keyword>
<feature type="domain" description="Dehydrogenase E1 component" evidence="5">
    <location>
        <begin position="36"/>
        <end position="321"/>
    </location>
</feature>
<evidence type="ECO:0000313" key="6">
    <source>
        <dbReference type="EMBL" id="PQJ62269.1"/>
    </source>
</evidence>
<dbReference type="Gene3D" id="3.40.50.970">
    <property type="match status" value="1"/>
</dbReference>
<comment type="cofactor">
    <cofactor evidence="1 4">
        <name>thiamine diphosphate</name>
        <dbReference type="ChEBI" id="CHEBI:58937"/>
    </cofactor>
</comment>
<dbReference type="Proteomes" id="UP000238730">
    <property type="component" value="Unassembled WGS sequence"/>
</dbReference>
<evidence type="ECO:0000313" key="7">
    <source>
        <dbReference type="Proteomes" id="UP000238730"/>
    </source>
</evidence>
<organism evidence="6 7">
    <name type="scientific">Photobacterium angustum</name>
    <dbReference type="NCBI Taxonomy" id="661"/>
    <lineage>
        <taxon>Bacteria</taxon>
        <taxon>Pseudomonadati</taxon>
        <taxon>Pseudomonadota</taxon>
        <taxon>Gammaproteobacteria</taxon>
        <taxon>Vibrionales</taxon>
        <taxon>Vibrionaceae</taxon>
        <taxon>Photobacterium</taxon>
    </lineage>
</organism>
<gene>
    <name evidence="6" type="ORF">BTO08_18690</name>
</gene>
<comment type="catalytic activity">
    <reaction evidence="4">
        <text>N(6)-[(R)-lipoyl]-L-lysyl-[protein] + pyruvate + H(+) = N(6)-[(R)-S(8)-acetyldihydrolipoyl]-L-lysyl-[protein] + CO2</text>
        <dbReference type="Rhea" id="RHEA:19189"/>
        <dbReference type="Rhea" id="RHEA-COMP:10474"/>
        <dbReference type="Rhea" id="RHEA-COMP:10478"/>
        <dbReference type="ChEBI" id="CHEBI:15361"/>
        <dbReference type="ChEBI" id="CHEBI:15378"/>
        <dbReference type="ChEBI" id="CHEBI:16526"/>
        <dbReference type="ChEBI" id="CHEBI:83099"/>
        <dbReference type="ChEBI" id="CHEBI:83111"/>
        <dbReference type="EC" id="1.2.4.1"/>
    </reaction>
</comment>
<dbReference type="InterPro" id="IPR050771">
    <property type="entry name" value="Alpha-ketoacid_DH_E1_comp"/>
</dbReference>
<evidence type="ECO:0000259" key="5">
    <source>
        <dbReference type="Pfam" id="PF00676"/>
    </source>
</evidence>
<dbReference type="AlphaFoldDB" id="A0A2S7VJL6"/>